<dbReference type="Gene3D" id="2.60.40.10">
    <property type="entry name" value="Immunoglobulins"/>
    <property type="match status" value="1"/>
</dbReference>
<dbReference type="RefSeq" id="WP_183412318.1">
    <property type="nucleotide sequence ID" value="NZ_JACHYB010000001.1"/>
</dbReference>
<reference evidence="5 6" key="1">
    <citation type="submission" date="2020-08" db="EMBL/GenBank/DDBJ databases">
        <title>Genomic Encyclopedia of Type Strains, Phase IV (KMG-IV): sequencing the most valuable type-strain genomes for metagenomic binning, comparative biology and taxonomic classification.</title>
        <authorList>
            <person name="Goeker M."/>
        </authorList>
    </citation>
    <scope>NUCLEOTIDE SEQUENCE [LARGE SCALE GENOMIC DNA]</scope>
    <source>
        <strain evidence="5 6">DSM 27471</strain>
    </source>
</reference>
<evidence type="ECO:0000313" key="6">
    <source>
        <dbReference type="Proteomes" id="UP000544222"/>
    </source>
</evidence>
<dbReference type="AlphaFoldDB" id="A0A7W5DP95"/>
<dbReference type="InterPro" id="IPR013783">
    <property type="entry name" value="Ig-like_fold"/>
</dbReference>
<sequence length="116" mass="12774">MKYIFLLFSALILIILVNSCNPAETISSGTSAVVQTPTNDIFPVITVRWSGRMVICNNSANDYTSYQWYLNNQAIQGATAQYYYDSTGLNGAYYVVVTTLKGTKLQSDSVSVHTTP</sequence>
<dbReference type="GO" id="GO:0006508">
    <property type="term" value="P:proteolysis"/>
    <property type="evidence" value="ECO:0007669"/>
    <property type="project" value="UniProtKB-KW"/>
</dbReference>
<keyword evidence="2" id="KW-0645">Protease</keyword>
<name>A0A7W5DP95_9PORP</name>
<keyword evidence="3" id="KW-0378">Hydrolase</keyword>
<evidence type="ECO:0000313" key="5">
    <source>
        <dbReference type="EMBL" id="MBB3186421.1"/>
    </source>
</evidence>
<keyword evidence="4" id="KW-0732">Signal</keyword>
<dbReference type="GO" id="GO:0008234">
    <property type="term" value="F:cysteine-type peptidase activity"/>
    <property type="evidence" value="ECO:0007669"/>
    <property type="project" value="UniProtKB-KW"/>
</dbReference>
<protein>
    <recommendedName>
        <fullName evidence="7">PKD domain-containing protein</fullName>
    </recommendedName>
</protein>
<dbReference type="Proteomes" id="UP000544222">
    <property type="component" value="Unassembled WGS sequence"/>
</dbReference>
<feature type="signal peptide" evidence="4">
    <location>
        <begin position="1"/>
        <end position="23"/>
    </location>
</feature>
<organism evidence="5 6">
    <name type="scientific">Microbacter margulisiae</name>
    <dbReference type="NCBI Taxonomy" id="1350067"/>
    <lineage>
        <taxon>Bacteria</taxon>
        <taxon>Pseudomonadati</taxon>
        <taxon>Bacteroidota</taxon>
        <taxon>Bacteroidia</taxon>
        <taxon>Bacteroidales</taxon>
        <taxon>Porphyromonadaceae</taxon>
        <taxon>Microbacter</taxon>
    </lineage>
</organism>
<gene>
    <name evidence="5" type="ORF">FHX64_000584</name>
</gene>
<evidence type="ECO:0000256" key="1">
    <source>
        <dbReference type="ARBA" id="ARBA00006067"/>
    </source>
</evidence>
<evidence type="ECO:0000256" key="2">
    <source>
        <dbReference type="ARBA" id="ARBA00022670"/>
    </source>
</evidence>
<keyword evidence="3" id="KW-0788">Thiol protease</keyword>
<feature type="chain" id="PRO_5030635619" description="PKD domain-containing protein" evidence="4">
    <location>
        <begin position="24"/>
        <end position="116"/>
    </location>
</feature>
<evidence type="ECO:0000256" key="3">
    <source>
        <dbReference type="ARBA" id="ARBA00022807"/>
    </source>
</evidence>
<keyword evidence="6" id="KW-1185">Reference proteome</keyword>
<dbReference type="EMBL" id="JACHYB010000001">
    <property type="protein sequence ID" value="MBB3186421.1"/>
    <property type="molecule type" value="Genomic_DNA"/>
</dbReference>
<comment type="similarity">
    <text evidence="1">Belongs to the peptidase C25 family.</text>
</comment>
<evidence type="ECO:0008006" key="7">
    <source>
        <dbReference type="Google" id="ProtNLM"/>
    </source>
</evidence>
<comment type="caution">
    <text evidence="5">The sequence shown here is derived from an EMBL/GenBank/DDBJ whole genome shotgun (WGS) entry which is preliminary data.</text>
</comment>
<evidence type="ECO:0000256" key="4">
    <source>
        <dbReference type="SAM" id="SignalP"/>
    </source>
</evidence>
<accession>A0A7W5DP95</accession>
<proteinExistence type="inferred from homology"/>